<accession>A0AAD4GNM2</accession>
<keyword evidence="3" id="KW-0809">Transit peptide</keyword>
<keyword evidence="6 8" id="KW-0687">Ribonucleoprotein</keyword>
<dbReference type="GO" id="GO:0005762">
    <property type="term" value="C:mitochondrial large ribosomal subunit"/>
    <property type="evidence" value="ECO:0007669"/>
    <property type="project" value="TreeGrafter"/>
</dbReference>
<comment type="caution">
    <text evidence="10">The sequence shown here is derived from an EMBL/GenBank/DDBJ whole genome shotgun (WGS) entry which is preliminary data.</text>
</comment>
<comment type="similarity">
    <text evidence="2 8">Belongs to the universal ribosomal protein uL3 family.</text>
</comment>
<gene>
    <name evidence="10" type="primary">MRPL9</name>
    <name evidence="10" type="ORF">FE257_003155</name>
</gene>
<dbReference type="Pfam" id="PF00297">
    <property type="entry name" value="Ribosomal_L3"/>
    <property type="match status" value="1"/>
</dbReference>
<evidence type="ECO:0000256" key="2">
    <source>
        <dbReference type="ARBA" id="ARBA00006540"/>
    </source>
</evidence>
<dbReference type="PANTHER" id="PTHR11229">
    <property type="entry name" value="50S RIBOSOMAL PROTEIN L3"/>
    <property type="match status" value="1"/>
</dbReference>
<evidence type="ECO:0000256" key="8">
    <source>
        <dbReference type="RuleBase" id="RU003905"/>
    </source>
</evidence>
<proteinExistence type="inferred from homology"/>
<dbReference type="InterPro" id="IPR019927">
    <property type="entry name" value="Ribosomal_uL3_bac/org-type"/>
</dbReference>
<evidence type="ECO:0000256" key="6">
    <source>
        <dbReference type="ARBA" id="ARBA00023274"/>
    </source>
</evidence>
<protein>
    <recommendedName>
        <fullName evidence="7">Large ribosomal subunit protein uL3m</fullName>
    </recommendedName>
</protein>
<organism evidence="10 11">
    <name type="scientific">Aspergillus nanangensis</name>
    <dbReference type="NCBI Taxonomy" id="2582783"/>
    <lineage>
        <taxon>Eukaryota</taxon>
        <taxon>Fungi</taxon>
        <taxon>Dikarya</taxon>
        <taxon>Ascomycota</taxon>
        <taxon>Pezizomycotina</taxon>
        <taxon>Eurotiomycetes</taxon>
        <taxon>Eurotiomycetidae</taxon>
        <taxon>Eurotiales</taxon>
        <taxon>Aspergillaceae</taxon>
        <taxon>Aspergillus</taxon>
        <taxon>Aspergillus subgen. Circumdati</taxon>
    </lineage>
</organism>
<dbReference type="InterPro" id="IPR019926">
    <property type="entry name" value="Ribosomal_uL3_CS"/>
</dbReference>
<dbReference type="HAMAP" id="MF_01325_B">
    <property type="entry name" value="Ribosomal_uL3_B"/>
    <property type="match status" value="1"/>
</dbReference>
<evidence type="ECO:0000256" key="4">
    <source>
        <dbReference type="ARBA" id="ARBA00022980"/>
    </source>
</evidence>
<dbReference type="GO" id="GO:0003735">
    <property type="term" value="F:structural constituent of ribosome"/>
    <property type="evidence" value="ECO:0007669"/>
    <property type="project" value="InterPro"/>
</dbReference>
<feature type="region of interest" description="Disordered" evidence="9">
    <location>
        <begin position="228"/>
        <end position="257"/>
    </location>
</feature>
<reference evidence="10" key="1">
    <citation type="journal article" date="2019" name="Beilstein J. Org. Chem.">
        <title>Nanangenines: drimane sesquiterpenoids as the dominant metabolite cohort of a novel Australian fungus, Aspergillus nanangensis.</title>
        <authorList>
            <person name="Lacey H.J."/>
            <person name="Gilchrist C.L.M."/>
            <person name="Crombie A."/>
            <person name="Kalaitzis J.A."/>
            <person name="Vuong D."/>
            <person name="Rutledge P.J."/>
            <person name="Turner P."/>
            <person name="Pitt J.I."/>
            <person name="Lacey E."/>
            <person name="Chooi Y.H."/>
            <person name="Piggott A.M."/>
        </authorList>
    </citation>
    <scope>NUCLEOTIDE SEQUENCE</scope>
    <source>
        <strain evidence="10">MST-FP2251</strain>
    </source>
</reference>
<dbReference type="PROSITE" id="PS00474">
    <property type="entry name" value="RIBOSOMAL_L3"/>
    <property type="match status" value="1"/>
</dbReference>
<dbReference type="NCBIfam" id="TIGR03625">
    <property type="entry name" value="L3_bact"/>
    <property type="match status" value="1"/>
</dbReference>
<evidence type="ECO:0000256" key="7">
    <source>
        <dbReference type="ARBA" id="ARBA00035209"/>
    </source>
</evidence>
<dbReference type="GO" id="GO:0006412">
    <property type="term" value="P:translation"/>
    <property type="evidence" value="ECO:0007669"/>
    <property type="project" value="InterPro"/>
</dbReference>
<dbReference type="Gene3D" id="2.40.30.10">
    <property type="entry name" value="Translation factors"/>
    <property type="match status" value="1"/>
</dbReference>
<name>A0AAD4GNM2_ASPNN</name>
<dbReference type="Proteomes" id="UP001194746">
    <property type="component" value="Unassembled WGS sequence"/>
</dbReference>
<evidence type="ECO:0000256" key="9">
    <source>
        <dbReference type="SAM" id="MobiDB-lite"/>
    </source>
</evidence>
<keyword evidence="11" id="KW-1185">Reference proteome</keyword>
<dbReference type="InterPro" id="IPR009000">
    <property type="entry name" value="Transl_B-barrel_sf"/>
</dbReference>
<dbReference type="EMBL" id="VCAU01000157">
    <property type="protein sequence ID" value="KAF9883602.1"/>
    <property type="molecule type" value="Genomic_DNA"/>
</dbReference>
<dbReference type="InterPro" id="IPR000597">
    <property type="entry name" value="Ribosomal_uL3"/>
</dbReference>
<dbReference type="FunFam" id="3.30.160.810:FF:000001">
    <property type="entry name" value="50S ribosomal protein L3"/>
    <property type="match status" value="1"/>
</dbReference>
<evidence type="ECO:0000256" key="3">
    <source>
        <dbReference type="ARBA" id="ARBA00022946"/>
    </source>
</evidence>
<dbReference type="PANTHER" id="PTHR11229:SF8">
    <property type="entry name" value="LARGE RIBOSOMAL SUBUNIT PROTEIN UL3M"/>
    <property type="match status" value="1"/>
</dbReference>
<dbReference type="Gene3D" id="3.30.160.810">
    <property type="match status" value="1"/>
</dbReference>
<evidence type="ECO:0000313" key="11">
    <source>
        <dbReference type="Proteomes" id="UP001194746"/>
    </source>
</evidence>
<dbReference type="FunFam" id="2.40.30.10:FF:000004">
    <property type="entry name" value="50S ribosomal protein L3"/>
    <property type="match status" value="1"/>
</dbReference>
<keyword evidence="5" id="KW-0496">Mitochondrion</keyword>
<evidence type="ECO:0000256" key="1">
    <source>
        <dbReference type="ARBA" id="ARBA00004173"/>
    </source>
</evidence>
<keyword evidence="4 8" id="KW-0689">Ribosomal protein</keyword>
<evidence type="ECO:0000313" key="10">
    <source>
        <dbReference type="EMBL" id="KAF9883602.1"/>
    </source>
</evidence>
<dbReference type="AlphaFoldDB" id="A0AAD4GNM2"/>
<reference evidence="10" key="2">
    <citation type="submission" date="2020-02" db="EMBL/GenBank/DDBJ databases">
        <authorList>
            <person name="Gilchrist C.L.M."/>
            <person name="Chooi Y.-H."/>
        </authorList>
    </citation>
    <scope>NUCLEOTIDE SEQUENCE</scope>
    <source>
        <strain evidence="10">MST-FP2251</strain>
    </source>
</reference>
<dbReference type="SUPFAM" id="SSF50447">
    <property type="entry name" value="Translation proteins"/>
    <property type="match status" value="1"/>
</dbReference>
<comment type="subcellular location">
    <subcellularLocation>
        <location evidence="1">Mitochondrion</location>
    </subcellularLocation>
</comment>
<sequence>MLPAQSEAASVLRQKIHTACSVSGVVSAEPQKSRTPAIRIDQTSSINLIARHAASHVPIRTFGIRSLNPPKTTRFNVGPELPVLQSTPTAALERKSYTLPLRTGAIAIKKGMTGVYDAETGKRVACTVLQLDRVEVISHKTREKHGYFAVQLGSGWKHSRNISKSLLGHFSANGVSPKRHVYEFRVKSEDGLLPVGQMINANWFQEGQFVDTRSNSKGKGFAGVMKRHGFHGQDRSHGVSLTHRSMGSAGPSQGGGSRVYPGKKMAGNMGNEQSTVQNLKIVKVDPENGIVVVSGAVSGPKGCIVRIQDAIKKPWPEVVSEVDSTA</sequence>
<evidence type="ECO:0000256" key="5">
    <source>
        <dbReference type="ARBA" id="ARBA00023128"/>
    </source>
</evidence>